<evidence type="ECO:0000313" key="3">
    <source>
        <dbReference type="EMBL" id="GAA3990945.1"/>
    </source>
</evidence>
<gene>
    <name evidence="3" type="ORF">GCM10022279_12610</name>
</gene>
<name>A0ABP7R346_9BURK</name>
<protein>
    <recommendedName>
        <fullName evidence="5">DUF4124 domain-containing protein</fullName>
    </recommendedName>
</protein>
<feature type="compositionally biased region" description="Polar residues" evidence="1">
    <location>
        <begin position="152"/>
        <end position="161"/>
    </location>
</feature>
<evidence type="ECO:0000256" key="1">
    <source>
        <dbReference type="SAM" id="MobiDB-lite"/>
    </source>
</evidence>
<feature type="chain" id="PRO_5045870443" description="DUF4124 domain-containing protein" evidence="2">
    <location>
        <begin position="19"/>
        <end position="197"/>
    </location>
</feature>
<accession>A0ABP7R346</accession>
<evidence type="ECO:0000256" key="2">
    <source>
        <dbReference type="SAM" id="SignalP"/>
    </source>
</evidence>
<evidence type="ECO:0008006" key="5">
    <source>
        <dbReference type="Google" id="ProtNLM"/>
    </source>
</evidence>
<dbReference type="Proteomes" id="UP001501627">
    <property type="component" value="Unassembled WGS sequence"/>
</dbReference>
<feature type="compositionally biased region" description="Low complexity" evidence="1">
    <location>
        <begin position="75"/>
        <end position="110"/>
    </location>
</feature>
<keyword evidence="4" id="KW-1185">Reference proteome</keyword>
<proteinExistence type="predicted"/>
<sequence>MKLHQHLLWLSALVYATAAPAQWQWVDQGGRKVFSDRPPPLSVPDKNILQRPHGNTLVPPTTAPAQSEAPGTPVADTNDAPAGDAAAPQADNAAEGAPQPQAPATAGAGQDKPLADKLAQQQAAEAAQQKAREQEQAQRQAKLKADNCARARQTQATLTSGRLLAHTNSRGEQGFMDDATRNAELKRVQQVIDSDCK</sequence>
<dbReference type="RefSeq" id="WP_103044998.1">
    <property type="nucleotide sequence ID" value="NZ_BAABBP010000008.1"/>
</dbReference>
<keyword evidence="2" id="KW-0732">Signal</keyword>
<feature type="region of interest" description="Disordered" evidence="1">
    <location>
        <begin position="36"/>
        <end position="161"/>
    </location>
</feature>
<feature type="compositionally biased region" description="Low complexity" evidence="1">
    <location>
        <begin position="117"/>
        <end position="129"/>
    </location>
</feature>
<evidence type="ECO:0000313" key="4">
    <source>
        <dbReference type="Proteomes" id="UP001501627"/>
    </source>
</evidence>
<feature type="signal peptide" evidence="2">
    <location>
        <begin position="1"/>
        <end position="18"/>
    </location>
</feature>
<organism evidence="3 4">
    <name type="scientific">Comamonas faecalis</name>
    <dbReference type="NCBI Taxonomy" id="1387849"/>
    <lineage>
        <taxon>Bacteria</taxon>
        <taxon>Pseudomonadati</taxon>
        <taxon>Pseudomonadota</taxon>
        <taxon>Betaproteobacteria</taxon>
        <taxon>Burkholderiales</taxon>
        <taxon>Comamonadaceae</taxon>
        <taxon>Comamonas</taxon>
    </lineage>
</organism>
<reference evidence="4" key="1">
    <citation type="journal article" date="2019" name="Int. J. Syst. Evol. Microbiol.">
        <title>The Global Catalogue of Microorganisms (GCM) 10K type strain sequencing project: providing services to taxonomists for standard genome sequencing and annotation.</title>
        <authorList>
            <consortium name="The Broad Institute Genomics Platform"/>
            <consortium name="The Broad Institute Genome Sequencing Center for Infectious Disease"/>
            <person name="Wu L."/>
            <person name="Ma J."/>
        </authorList>
    </citation>
    <scope>NUCLEOTIDE SEQUENCE [LARGE SCALE GENOMIC DNA]</scope>
    <source>
        <strain evidence="4">JCM 17561</strain>
    </source>
</reference>
<comment type="caution">
    <text evidence="3">The sequence shown here is derived from an EMBL/GenBank/DDBJ whole genome shotgun (WGS) entry which is preliminary data.</text>
</comment>
<dbReference type="EMBL" id="BAABBP010000008">
    <property type="protein sequence ID" value="GAA3990945.1"/>
    <property type="molecule type" value="Genomic_DNA"/>
</dbReference>